<feature type="compositionally biased region" description="Polar residues" evidence="1">
    <location>
        <begin position="1"/>
        <end position="14"/>
    </location>
</feature>
<evidence type="ECO:0000313" key="2">
    <source>
        <dbReference type="EMBL" id="EGT43779.1"/>
    </source>
</evidence>
<name>G0MTI5_CAEBE</name>
<dbReference type="EMBL" id="GL379811">
    <property type="protein sequence ID" value="EGT43779.1"/>
    <property type="molecule type" value="Genomic_DNA"/>
</dbReference>
<dbReference type="FunCoup" id="G0MTI5">
    <property type="interactions" value="1049"/>
</dbReference>
<feature type="region of interest" description="Disordered" evidence="1">
    <location>
        <begin position="111"/>
        <end position="132"/>
    </location>
</feature>
<evidence type="ECO:0000256" key="1">
    <source>
        <dbReference type="SAM" id="MobiDB-lite"/>
    </source>
</evidence>
<protein>
    <submittedName>
        <fullName evidence="2">Uncharacterized protein</fullName>
    </submittedName>
</protein>
<accession>G0MTI5</accession>
<evidence type="ECO:0000313" key="3">
    <source>
        <dbReference type="Proteomes" id="UP000008068"/>
    </source>
</evidence>
<dbReference type="eggNOG" id="ENOG502R25S">
    <property type="taxonomic scope" value="Eukaryota"/>
</dbReference>
<organism evidence="3">
    <name type="scientific">Caenorhabditis brenneri</name>
    <name type="common">Nematode worm</name>
    <dbReference type="NCBI Taxonomy" id="135651"/>
    <lineage>
        <taxon>Eukaryota</taxon>
        <taxon>Metazoa</taxon>
        <taxon>Ecdysozoa</taxon>
        <taxon>Nematoda</taxon>
        <taxon>Chromadorea</taxon>
        <taxon>Rhabditida</taxon>
        <taxon>Rhabditina</taxon>
        <taxon>Rhabditomorpha</taxon>
        <taxon>Rhabditoidea</taxon>
        <taxon>Rhabditidae</taxon>
        <taxon>Peloderinae</taxon>
        <taxon>Caenorhabditis</taxon>
    </lineage>
</organism>
<gene>
    <name evidence="2" type="ORF">CAEBREN_02202</name>
</gene>
<dbReference type="Proteomes" id="UP000008068">
    <property type="component" value="Unassembled WGS sequence"/>
</dbReference>
<sequence length="159" mass="17774">MQNDGSNDDTSSSKPIKIEPPDSDDDNDVGLPLPRYEDVMAEIGGDIGEIEAIIAACSSEEQDWFQKEVKRSIAEVHAQVPWTRQPGAKTFSKYQKMVLAQKKKALAVLKRQRSEGTLTRKNPGRSVKVVNYNEKDSDDDVKIVKEVKSKKSAGQKRKK</sequence>
<proteinExistence type="predicted"/>
<keyword evidence="3" id="KW-1185">Reference proteome</keyword>
<dbReference type="HOGENOM" id="CLU_1662344_0_0_1"/>
<dbReference type="InParanoid" id="G0MTI5"/>
<reference evidence="3" key="1">
    <citation type="submission" date="2011-07" db="EMBL/GenBank/DDBJ databases">
        <authorList>
            <consortium name="Caenorhabditis brenneri Sequencing and Analysis Consortium"/>
            <person name="Wilson R.K."/>
        </authorList>
    </citation>
    <scope>NUCLEOTIDE SEQUENCE [LARGE SCALE GENOMIC DNA]</scope>
    <source>
        <strain evidence="3">PB2801</strain>
    </source>
</reference>
<feature type="region of interest" description="Disordered" evidence="1">
    <location>
        <begin position="1"/>
        <end position="33"/>
    </location>
</feature>
<dbReference type="AlphaFoldDB" id="G0MTI5"/>